<keyword evidence="8" id="KW-1185">Reference proteome</keyword>
<keyword evidence="4" id="KW-0443">Lipid metabolism</keyword>
<accession>A0A3N0XIR9</accession>
<dbReference type="PROSITE" id="PS51934">
    <property type="entry name" value="LRAT"/>
    <property type="match status" value="1"/>
</dbReference>
<evidence type="ECO:0000256" key="5">
    <source>
        <dbReference type="SAM" id="SignalP"/>
    </source>
</evidence>
<dbReference type="InterPro" id="IPR051496">
    <property type="entry name" value="H-rev107_PLA/AT"/>
</dbReference>
<dbReference type="Proteomes" id="UP000281406">
    <property type="component" value="Unassembled WGS sequence"/>
</dbReference>
<dbReference type="Gene3D" id="3.90.1720.10">
    <property type="entry name" value="endopeptidase domain like (from Nostoc punctiforme)"/>
    <property type="match status" value="2"/>
</dbReference>
<comment type="similarity">
    <text evidence="1">Belongs to the H-rev107 family.</text>
</comment>
<evidence type="ECO:0000256" key="3">
    <source>
        <dbReference type="ARBA" id="ARBA00022801"/>
    </source>
</evidence>
<evidence type="ECO:0000259" key="6">
    <source>
        <dbReference type="PROSITE" id="PS51934"/>
    </source>
</evidence>
<protein>
    <recommendedName>
        <fullName evidence="6">LRAT domain-containing protein</fullName>
    </recommendedName>
</protein>
<dbReference type="GO" id="GO:0016410">
    <property type="term" value="F:N-acyltransferase activity"/>
    <property type="evidence" value="ECO:0007669"/>
    <property type="project" value="TreeGrafter"/>
</dbReference>
<evidence type="ECO:0000313" key="8">
    <source>
        <dbReference type="Proteomes" id="UP000281406"/>
    </source>
</evidence>
<gene>
    <name evidence="7" type="ORF">DPX16_3041</name>
</gene>
<keyword evidence="5" id="KW-0732">Signal</keyword>
<keyword evidence="3" id="KW-0378">Hydrolase</keyword>
<dbReference type="OrthoDB" id="421951at2759"/>
<dbReference type="GO" id="GO:0008970">
    <property type="term" value="F:phospholipase A1 activity"/>
    <property type="evidence" value="ECO:0007669"/>
    <property type="project" value="TreeGrafter"/>
</dbReference>
<feature type="signal peptide" evidence="5">
    <location>
        <begin position="1"/>
        <end position="20"/>
    </location>
</feature>
<dbReference type="EMBL" id="RJVU01072345">
    <property type="protein sequence ID" value="ROI37103.1"/>
    <property type="molecule type" value="Genomic_DNA"/>
</dbReference>
<dbReference type="GO" id="GO:0004623">
    <property type="term" value="F:phospholipase A2 activity"/>
    <property type="evidence" value="ECO:0007669"/>
    <property type="project" value="TreeGrafter"/>
</dbReference>
<keyword evidence="2" id="KW-0808">Transferase</keyword>
<reference evidence="7 8" key="1">
    <citation type="submission" date="2018-10" db="EMBL/GenBank/DDBJ databases">
        <title>Genome assembly for a Yunnan-Guizhou Plateau 3E fish, Anabarilius grahami (Regan), and its evolutionary and genetic applications.</title>
        <authorList>
            <person name="Jiang W."/>
        </authorList>
    </citation>
    <scope>NUCLEOTIDE SEQUENCE [LARGE SCALE GENOMIC DNA]</scope>
    <source>
        <strain evidence="7">AG-KIZ</strain>
        <tissue evidence="7">Muscle</tissue>
    </source>
</reference>
<evidence type="ECO:0000256" key="4">
    <source>
        <dbReference type="ARBA" id="ARBA00023098"/>
    </source>
</evidence>
<dbReference type="GO" id="GO:0070292">
    <property type="term" value="P:N-acylphosphatidylethanolamine metabolic process"/>
    <property type="evidence" value="ECO:0007669"/>
    <property type="project" value="TreeGrafter"/>
</dbReference>
<comment type="caution">
    <text evidence="7">The sequence shown here is derived from an EMBL/GenBank/DDBJ whole genome shotgun (WGS) entry which is preliminary data.</text>
</comment>
<dbReference type="AlphaFoldDB" id="A0A3N0XIR9"/>
<dbReference type="PANTHER" id="PTHR13943:SF77">
    <property type="entry name" value="LRAT DOMAIN-CONTAINING PROTEIN"/>
    <property type="match status" value="1"/>
</dbReference>
<evidence type="ECO:0000256" key="2">
    <source>
        <dbReference type="ARBA" id="ARBA00022679"/>
    </source>
</evidence>
<feature type="chain" id="PRO_5018211750" description="LRAT domain-containing protein" evidence="5">
    <location>
        <begin position="21"/>
        <end position="187"/>
    </location>
</feature>
<organism evidence="7 8">
    <name type="scientific">Anabarilius grahami</name>
    <name type="common">Kanglang fish</name>
    <name type="synonym">Barilius grahami</name>
    <dbReference type="NCBI Taxonomy" id="495550"/>
    <lineage>
        <taxon>Eukaryota</taxon>
        <taxon>Metazoa</taxon>
        <taxon>Chordata</taxon>
        <taxon>Craniata</taxon>
        <taxon>Vertebrata</taxon>
        <taxon>Euteleostomi</taxon>
        <taxon>Actinopterygii</taxon>
        <taxon>Neopterygii</taxon>
        <taxon>Teleostei</taxon>
        <taxon>Ostariophysi</taxon>
        <taxon>Cypriniformes</taxon>
        <taxon>Xenocyprididae</taxon>
        <taxon>Xenocypridinae</taxon>
        <taxon>Xenocypridinae incertae sedis</taxon>
        <taxon>Anabarilius</taxon>
    </lineage>
</organism>
<sequence length="187" mass="20934">MKSLRVKLVLITVLLQLCLSVLEVNAVGRGGTGGAVGELVENENQLRFGDLLVFPDENYNHYAVYVGNEQFTGKRAGQNIFEMNGGGCQFDTAPPPFRRHNYLDPGIATQGKSIAPQNSRQMIETIQDLMNRPLCQTYNFYMKNCEQIATRVRYGKARCNQLGTKVEPLARILRRPNIKRREASAAA</sequence>
<dbReference type="PANTHER" id="PTHR13943">
    <property type="entry name" value="HRAS-LIKE SUPPRESSOR - RELATED"/>
    <property type="match status" value="1"/>
</dbReference>
<proteinExistence type="inferred from homology"/>
<evidence type="ECO:0000313" key="7">
    <source>
        <dbReference type="EMBL" id="ROI37103.1"/>
    </source>
</evidence>
<evidence type="ECO:0000256" key="1">
    <source>
        <dbReference type="ARBA" id="ARBA00007824"/>
    </source>
</evidence>
<feature type="domain" description="LRAT" evidence="6">
    <location>
        <begin position="51"/>
        <end position="161"/>
    </location>
</feature>
<name>A0A3N0XIR9_ANAGA</name>
<dbReference type="InterPro" id="IPR007053">
    <property type="entry name" value="LRAT_dom"/>
</dbReference>
<dbReference type="GO" id="GO:0005737">
    <property type="term" value="C:cytoplasm"/>
    <property type="evidence" value="ECO:0007669"/>
    <property type="project" value="TreeGrafter"/>
</dbReference>